<evidence type="ECO:0000313" key="1">
    <source>
        <dbReference type="EMBL" id="BAC19046.1"/>
    </source>
</evidence>
<proteinExistence type="predicted"/>
<reference evidence="1 2" key="1">
    <citation type="journal article" date="2003" name="Genome Res.">
        <title>Comparative complete genome sequence analysis of the amino acid replacements responsible for the thermostability of Corynebacterium efficiens.</title>
        <authorList>
            <person name="Nishio Y."/>
            <person name="Nakamura Y."/>
            <person name="Kawarabayasi Y."/>
            <person name="Usuda Y."/>
            <person name="Kimura E."/>
            <person name="Sugimoto S."/>
            <person name="Matsui K."/>
            <person name="Yamagishi A."/>
            <person name="Kikuchi H."/>
            <person name="Ikeo K."/>
            <person name="Gojobori T."/>
        </authorList>
    </citation>
    <scope>NUCLEOTIDE SEQUENCE [LARGE SCALE GENOMIC DNA]</scope>
    <source>
        <strain evidence="2">DSM 44549 / YS-314 / AJ 12310 / JCM 11189 / NBRC 100395</strain>
    </source>
</reference>
<dbReference type="Proteomes" id="UP000001409">
    <property type="component" value="Chromosome"/>
</dbReference>
<protein>
    <submittedName>
        <fullName evidence="1">Uncharacterized protein</fullName>
    </submittedName>
</protein>
<organism evidence="1 2">
    <name type="scientific">Corynebacterium efficiens (strain DSM 44549 / YS-314 / AJ 12310 / JCM 11189 / NBRC 100395)</name>
    <dbReference type="NCBI Taxonomy" id="196164"/>
    <lineage>
        <taxon>Bacteria</taxon>
        <taxon>Bacillati</taxon>
        <taxon>Actinomycetota</taxon>
        <taxon>Actinomycetes</taxon>
        <taxon>Mycobacteriales</taxon>
        <taxon>Corynebacteriaceae</taxon>
        <taxon>Corynebacterium</taxon>
    </lineage>
</organism>
<dbReference type="eggNOG" id="ENOG503219X">
    <property type="taxonomic scope" value="Bacteria"/>
</dbReference>
<dbReference type="KEGG" id="cef:CE2236"/>
<dbReference type="AlphaFoldDB" id="Q8FNA9"/>
<sequence length="335" mass="37246">MTGDGMHAFETTIDRIRREQDPSSRGRVEQFIVEVVRSLPNLTTKQAASLSIQLLEALQFADSSGSPSTSSPIMQAQDFNALAEMATDLEVRSDAEWRSFGFHPVETAHPLMVAIPQIEIFYLRSDVASEDPEATVPDFQENQALWRNRLGSATEDTLIYKEFTGPGNAERAVQMLGNLWKNGIVVTRNTRSKLGFCDVVNTPEPGDKPFPLMDEKTCWYHIQISEELGENQVPEIIRCVAEIFTGYHPQFWDGDPVPSGKLRIQESEAATYIALARLGLPDRTGNTAWSNSYISTHPLSPAFRWDVVLEASHQVENLLRGDTVAVTAYGEDTAG</sequence>
<dbReference type="STRING" id="196164.gene:10742667"/>
<keyword evidence="2" id="KW-1185">Reference proteome</keyword>
<evidence type="ECO:0000313" key="2">
    <source>
        <dbReference type="Proteomes" id="UP000001409"/>
    </source>
</evidence>
<accession>Q8FNA9</accession>
<dbReference type="HOGENOM" id="CLU_893456_0_0_11"/>
<dbReference type="EMBL" id="BA000035">
    <property type="protein sequence ID" value="BAC19046.1"/>
    <property type="molecule type" value="Genomic_DNA"/>
</dbReference>
<name>Q8FNA9_COREF</name>